<keyword evidence="2" id="KW-1133">Transmembrane helix</keyword>
<name>A0A5C6LQU5_9BACT</name>
<keyword evidence="2" id="KW-0812">Transmembrane</keyword>
<evidence type="ECO:0000259" key="3">
    <source>
        <dbReference type="Pfam" id="PF01738"/>
    </source>
</evidence>
<dbReference type="InterPro" id="IPR029058">
    <property type="entry name" value="AB_hydrolase_fold"/>
</dbReference>
<dbReference type="OrthoDB" id="9764953at2"/>
<gene>
    <name evidence="4" type="ORF">FEF09_19230</name>
</gene>
<dbReference type="Pfam" id="PF01738">
    <property type="entry name" value="DLH"/>
    <property type="match status" value="1"/>
</dbReference>
<keyword evidence="1" id="KW-0732">Signal</keyword>
<dbReference type="AlphaFoldDB" id="A0A5C6LQU5"/>
<feature type="domain" description="Dienelactone hydrolase" evidence="3">
    <location>
        <begin position="72"/>
        <end position="260"/>
    </location>
</feature>
<dbReference type="SUPFAM" id="SSF53474">
    <property type="entry name" value="alpha/beta-Hydrolases"/>
    <property type="match status" value="1"/>
</dbReference>
<keyword evidence="5" id="KW-1185">Reference proteome</keyword>
<accession>A0A5C6LQU5</accession>
<dbReference type="InterPro" id="IPR002925">
    <property type="entry name" value="Dienelactn_hydro"/>
</dbReference>
<dbReference type="PANTHER" id="PTHR43037">
    <property type="entry name" value="UNNAMED PRODUCT-RELATED"/>
    <property type="match status" value="1"/>
</dbReference>
<dbReference type="EMBL" id="VOHS01000021">
    <property type="protein sequence ID" value="TWV98869.1"/>
    <property type="molecule type" value="Genomic_DNA"/>
</dbReference>
<keyword evidence="2" id="KW-0472">Membrane</keyword>
<dbReference type="Gene3D" id="3.40.50.1820">
    <property type="entry name" value="alpha/beta hydrolase"/>
    <property type="match status" value="1"/>
</dbReference>
<dbReference type="InterPro" id="IPR050955">
    <property type="entry name" value="Plant_Biomass_Hydrol_Est"/>
</dbReference>
<dbReference type="PANTHER" id="PTHR43037:SF1">
    <property type="entry name" value="BLL1128 PROTEIN"/>
    <property type="match status" value="1"/>
</dbReference>
<evidence type="ECO:0000256" key="1">
    <source>
        <dbReference type="ARBA" id="ARBA00022729"/>
    </source>
</evidence>
<organism evidence="4 5">
    <name type="scientific">Chitinophaga pinensis</name>
    <dbReference type="NCBI Taxonomy" id="79329"/>
    <lineage>
        <taxon>Bacteria</taxon>
        <taxon>Pseudomonadati</taxon>
        <taxon>Bacteroidota</taxon>
        <taxon>Chitinophagia</taxon>
        <taxon>Chitinophagales</taxon>
        <taxon>Chitinophagaceae</taxon>
        <taxon>Chitinophaga</taxon>
    </lineage>
</organism>
<evidence type="ECO:0000313" key="5">
    <source>
        <dbReference type="Proteomes" id="UP000318815"/>
    </source>
</evidence>
<proteinExistence type="predicted"/>
<comment type="caution">
    <text evidence="4">The sequence shown here is derived from an EMBL/GenBank/DDBJ whole genome shotgun (WGS) entry which is preliminary data.</text>
</comment>
<dbReference type="Proteomes" id="UP000318815">
    <property type="component" value="Unassembled WGS sequence"/>
</dbReference>
<evidence type="ECO:0000256" key="2">
    <source>
        <dbReference type="SAM" id="Phobius"/>
    </source>
</evidence>
<sequence>MYISLRHYRKLKLSAMYLLKIGLISLAVLLVIITALYSYYIYAPIPRIPQLGANISSSTIKVGELERRFLSYVPAKPLPRPALVIMLHGSGLDGKRFREWTGYRFDQLADKDGFLVAYPDGYKGNWNDCRIDAPFEAKQLNIDDMGFLHALIAYYERQYHVDPEKVFVFGYSNGGQMAFRLAMETPEKVAGIATVCASLPDAATCSCTMNGTTPPVLMVNGTADKIIPYNGGEVNLFFKKVGTAISALATAQHFAARNNAMEETPATASTVVSQRKWTKEGRTIVQFISISGGGHTIPQLTFRFPRLLGLTATEYDSPSEACRFFGLDK</sequence>
<feature type="transmembrane region" description="Helical" evidence="2">
    <location>
        <begin position="21"/>
        <end position="42"/>
    </location>
</feature>
<protein>
    <submittedName>
        <fullName evidence="4">Polyhydroxybutyrate depolymerase</fullName>
    </submittedName>
</protein>
<reference evidence="4 5" key="1">
    <citation type="submission" date="2019-08" db="EMBL/GenBank/DDBJ databases">
        <title>Whole genome sequencing of chitin degrading bacteria Chitinophaga pinensis YS16.</title>
        <authorList>
            <person name="Singh R.P."/>
            <person name="Manchanda G."/>
            <person name="Maurya I.K."/>
            <person name="Joshi N.K."/>
            <person name="Srivastava A.K."/>
        </authorList>
    </citation>
    <scope>NUCLEOTIDE SEQUENCE [LARGE SCALE GENOMIC DNA]</scope>
    <source>
        <strain evidence="4 5">YS-16</strain>
    </source>
</reference>
<dbReference type="GO" id="GO:0016787">
    <property type="term" value="F:hydrolase activity"/>
    <property type="evidence" value="ECO:0007669"/>
    <property type="project" value="InterPro"/>
</dbReference>
<evidence type="ECO:0000313" key="4">
    <source>
        <dbReference type="EMBL" id="TWV98869.1"/>
    </source>
</evidence>